<dbReference type="InterPro" id="IPR001356">
    <property type="entry name" value="HD"/>
</dbReference>
<dbReference type="PANTHER" id="PTHR24326">
    <property type="entry name" value="HOMEOBOX-LEUCINE ZIPPER PROTEIN"/>
    <property type="match status" value="1"/>
</dbReference>
<keyword evidence="4 9" id="KW-0371">Homeobox</keyword>
<comment type="function">
    <text evidence="8">Probable transcription activator that may act as growth regulators in response to water deficit.</text>
</comment>
<name>A0A1B0T6T6_CHRMO</name>
<dbReference type="EMBL" id="KT253049">
    <property type="protein sequence ID" value="ALF46594.1"/>
    <property type="molecule type" value="mRNA"/>
</dbReference>
<feature type="region of interest" description="Disordered" evidence="13">
    <location>
        <begin position="132"/>
        <end position="164"/>
    </location>
</feature>
<dbReference type="GO" id="GO:0045893">
    <property type="term" value="P:positive regulation of DNA-templated transcription"/>
    <property type="evidence" value="ECO:0007669"/>
    <property type="project" value="TreeGrafter"/>
</dbReference>
<keyword evidence="12" id="KW-0175">Coiled coil</keyword>
<accession>A0A1B0T6T6</accession>
<feature type="compositionally biased region" description="Basic and acidic residues" evidence="13">
    <location>
        <begin position="132"/>
        <end position="147"/>
    </location>
</feature>
<dbReference type="GO" id="GO:0000976">
    <property type="term" value="F:transcription cis-regulatory region binding"/>
    <property type="evidence" value="ECO:0007669"/>
    <property type="project" value="UniProtKB-ARBA"/>
</dbReference>
<evidence type="ECO:0000313" key="15">
    <source>
        <dbReference type="EMBL" id="ALF46594.1"/>
    </source>
</evidence>
<evidence type="ECO:0000256" key="10">
    <source>
        <dbReference type="RuleBase" id="RU000682"/>
    </source>
</evidence>
<comment type="subcellular location">
    <subcellularLocation>
        <location evidence="1 9 10">Nucleus</location>
    </subcellularLocation>
</comment>
<dbReference type="Pfam" id="PF00046">
    <property type="entry name" value="Homeodomain"/>
    <property type="match status" value="1"/>
</dbReference>
<dbReference type="FunFam" id="1.10.10.60:FF:000293">
    <property type="entry name" value="Homeobox-leucine zipper protein ATHB-7"/>
    <property type="match status" value="1"/>
</dbReference>
<dbReference type="GO" id="GO:0009414">
    <property type="term" value="P:response to water deprivation"/>
    <property type="evidence" value="ECO:0007669"/>
    <property type="project" value="UniProtKB-ARBA"/>
</dbReference>
<keyword evidence="2 11" id="KW-0805">Transcription regulation</keyword>
<evidence type="ECO:0000256" key="1">
    <source>
        <dbReference type="ARBA" id="ARBA00004123"/>
    </source>
</evidence>
<evidence type="ECO:0000259" key="14">
    <source>
        <dbReference type="PROSITE" id="PS50071"/>
    </source>
</evidence>
<dbReference type="PROSITE" id="PS00027">
    <property type="entry name" value="HOMEOBOX_1"/>
    <property type="match status" value="1"/>
</dbReference>
<protein>
    <recommendedName>
        <fullName evidence="11">Homeobox-leucine zipper protein</fullName>
    </recommendedName>
    <alternativeName>
        <fullName evidence="11">HD-ZIP protein</fullName>
    </alternativeName>
    <alternativeName>
        <fullName evidence="11">Homeodomain transcription factor</fullName>
    </alternativeName>
</protein>
<evidence type="ECO:0000256" key="11">
    <source>
        <dbReference type="RuleBase" id="RU369038"/>
    </source>
</evidence>
<dbReference type="SUPFAM" id="SSF46689">
    <property type="entry name" value="Homeodomain-like"/>
    <property type="match status" value="1"/>
</dbReference>
<dbReference type="AlphaFoldDB" id="A0A1B0T6T6"/>
<dbReference type="PRINTS" id="PR00031">
    <property type="entry name" value="HTHREPRESSR"/>
</dbReference>
<organism evidence="15">
    <name type="scientific">Chrysanthemum morifolium</name>
    <name type="common">Florist's daisy</name>
    <name type="synonym">Dendranthema grandiflorum</name>
    <dbReference type="NCBI Taxonomy" id="41568"/>
    <lineage>
        <taxon>Eukaryota</taxon>
        <taxon>Viridiplantae</taxon>
        <taxon>Streptophyta</taxon>
        <taxon>Embryophyta</taxon>
        <taxon>Tracheophyta</taxon>
        <taxon>Spermatophyta</taxon>
        <taxon>Magnoliopsida</taxon>
        <taxon>eudicotyledons</taxon>
        <taxon>Gunneridae</taxon>
        <taxon>Pentapetalae</taxon>
        <taxon>asterids</taxon>
        <taxon>campanulids</taxon>
        <taxon>Asterales</taxon>
        <taxon>Asteraceae</taxon>
        <taxon>Asteroideae</taxon>
        <taxon>Anthemideae</taxon>
        <taxon>Artemisiinae</taxon>
        <taxon>Chrysanthemum</taxon>
    </lineage>
</organism>
<feature type="domain" description="Homeobox" evidence="14">
    <location>
        <begin position="23"/>
        <end position="83"/>
    </location>
</feature>
<dbReference type="InterPro" id="IPR045224">
    <property type="entry name" value="HDZip_class_I_plant"/>
</dbReference>
<evidence type="ECO:0000256" key="5">
    <source>
        <dbReference type="ARBA" id="ARBA00023163"/>
    </source>
</evidence>
<feature type="non-terminal residue" evidence="15">
    <location>
        <position position="211"/>
    </location>
</feature>
<feature type="coiled-coil region" evidence="12">
    <location>
        <begin position="75"/>
        <end position="102"/>
    </location>
</feature>
<dbReference type="CDD" id="cd00086">
    <property type="entry name" value="homeodomain"/>
    <property type="match status" value="1"/>
</dbReference>
<keyword evidence="3 9" id="KW-0238">DNA-binding</keyword>
<dbReference type="GO" id="GO:0000981">
    <property type="term" value="F:DNA-binding transcription factor activity, RNA polymerase II-specific"/>
    <property type="evidence" value="ECO:0007669"/>
    <property type="project" value="UniProtKB-UniRule"/>
</dbReference>
<keyword evidence="6 9" id="KW-0539">Nucleus</keyword>
<dbReference type="PANTHER" id="PTHR24326:SF122">
    <property type="entry name" value="HOMEOBOX-LEUCINE ZIPPER PROTEIN HOX6"/>
    <property type="match status" value="1"/>
</dbReference>
<comment type="function">
    <text evidence="11">Transcription factor.</text>
</comment>
<comment type="similarity">
    <text evidence="7 11">Belongs to the HD-ZIP homeobox family. Class I subfamily.</text>
</comment>
<evidence type="ECO:0000256" key="7">
    <source>
        <dbReference type="ARBA" id="ARBA00025748"/>
    </source>
</evidence>
<dbReference type="InterPro" id="IPR000047">
    <property type="entry name" value="HTH_motif"/>
</dbReference>
<dbReference type="Gene3D" id="1.10.10.60">
    <property type="entry name" value="Homeodomain-like"/>
    <property type="match status" value="1"/>
</dbReference>
<dbReference type="GO" id="GO:0009737">
    <property type="term" value="P:response to abscisic acid"/>
    <property type="evidence" value="ECO:0007669"/>
    <property type="project" value="UniProtKB-ARBA"/>
</dbReference>
<keyword evidence="5 11" id="KW-0804">Transcription</keyword>
<evidence type="ECO:0000256" key="8">
    <source>
        <dbReference type="ARBA" id="ARBA00058361"/>
    </source>
</evidence>
<evidence type="ECO:0000256" key="13">
    <source>
        <dbReference type="SAM" id="MobiDB-lite"/>
    </source>
</evidence>
<feature type="DNA-binding region" description="Homeobox" evidence="9">
    <location>
        <begin position="25"/>
        <end position="84"/>
    </location>
</feature>
<evidence type="ECO:0000256" key="4">
    <source>
        <dbReference type="ARBA" id="ARBA00023155"/>
    </source>
</evidence>
<evidence type="ECO:0000256" key="9">
    <source>
        <dbReference type="PROSITE-ProRule" id="PRU00108"/>
    </source>
</evidence>
<dbReference type="InterPro" id="IPR009057">
    <property type="entry name" value="Homeodomain-like_sf"/>
</dbReference>
<evidence type="ECO:0000256" key="6">
    <source>
        <dbReference type="ARBA" id="ARBA00023242"/>
    </source>
</evidence>
<evidence type="ECO:0000256" key="3">
    <source>
        <dbReference type="ARBA" id="ARBA00023125"/>
    </source>
</evidence>
<dbReference type="PROSITE" id="PS50071">
    <property type="entry name" value="HOMEOBOX_2"/>
    <property type="match status" value="1"/>
</dbReference>
<dbReference type="SMART" id="SM00389">
    <property type="entry name" value="HOX"/>
    <property type="match status" value="1"/>
</dbReference>
<gene>
    <name evidence="15" type="primary">HB1</name>
</gene>
<dbReference type="GO" id="GO:0005634">
    <property type="term" value="C:nucleus"/>
    <property type="evidence" value="ECO:0007669"/>
    <property type="project" value="UniProtKB-SubCell"/>
</dbReference>
<reference evidence="15" key="1">
    <citation type="submission" date="2015-07" db="EMBL/GenBank/DDBJ databases">
        <title>Phylogenetic and Transcription Analysis of Chrysanthemum HD-ZIP Transcription Factors.</title>
        <authorList>
            <person name="Song A."/>
        </authorList>
    </citation>
    <scope>NUCLEOTIDE SEQUENCE</scope>
</reference>
<evidence type="ECO:0000256" key="12">
    <source>
        <dbReference type="SAM" id="Coils"/>
    </source>
</evidence>
<dbReference type="Pfam" id="PF02183">
    <property type="entry name" value="HALZ"/>
    <property type="match status" value="1"/>
</dbReference>
<sequence length="211" mass="24656">MLDLGSDPDSDCFTTFFNTLSNNKDNKIQRRFTNQQIKSLETIFQSESKLEPRKKLQLAKDLGLQPRQVAIWFQNKRARWKSKQLERDYNILRANYDSLLSKFDVLSRENQSLTLQLQKLHEVIDKKEKICSTRENSKDSTEEKVSEKGLGNVSDADSNMKQEYPEHNNSMLVVDMLETANEDNWEDLESDQLLNEAAIGDTSNQWWDVWC</sequence>
<dbReference type="InterPro" id="IPR017970">
    <property type="entry name" value="Homeobox_CS"/>
</dbReference>
<evidence type="ECO:0000256" key="2">
    <source>
        <dbReference type="ARBA" id="ARBA00023015"/>
    </source>
</evidence>
<proteinExistence type="evidence at transcript level"/>
<dbReference type="InterPro" id="IPR003106">
    <property type="entry name" value="Leu_zip_homeo"/>
</dbReference>